<dbReference type="NCBIfam" id="TIGR01615">
    <property type="entry name" value="A_thal_3542"/>
    <property type="match status" value="1"/>
</dbReference>
<dbReference type="Pfam" id="PF04720">
    <property type="entry name" value="PDDEXK_6"/>
    <property type="match status" value="1"/>
</dbReference>
<gene>
    <name evidence="1" type="ORF">F3Y22_tig00112762pilonHSYRG00006</name>
</gene>
<name>A0A6A2Y349_HIBSY</name>
<dbReference type="EMBL" id="VEPZ02001648">
    <property type="protein sequence ID" value="KAE8664447.1"/>
    <property type="molecule type" value="Genomic_DNA"/>
</dbReference>
<proteinExistence type="predicted"/>
<evidence type="ECO:0008006" key="3">
    <source>
        <dbReference type="Google" id="ProtNLM"/>
    </source>
</evidence>
<organism evidence="1 2">
    <name type="scientific">Hibiscus syriacus</name>
    <name type="common">Rose of Sharon</name>
    <dbReference type="NCBI Taxonomy" id="106335"/>
    <lineage>
        <taxon>Eukaryota</taxon>
        <taxon>Viridiplantae</taxon>
        <taxon>Streptophyta</taxon>
        <taxon>Embryophyta</taxon>
        <taxon>Tracheophyta</taxon>
        <taxon>Spermatophyta</taxon>
        <taxon>Magnoliopsida</taxon>
        <taxon>eudicotyledons</taxon>
        <taxon>Gunneridae</taxon>
        <taxon>Pentapetalae</taxon>
        <taxon>rosids</taxon>
        <taxon>malvids</taxon>
        <taxon>Malvales</taxon>
        <taxon>Malvaceae</taxon>
        <taxon>Malvoideae</taxon>
        <taxon>Hibiscus</taxon>
    </lineage>
</organism>
<protein>
    <recommendedName>
        <fullName evidence="3">CCHC-type domain-containing protein</fullName>
    </recommendedName>
</protein>
<dbReference type="InterPro" id="IPR006502">
    <property type="entry name" value="PDDEXK-like"/>
</dbReference>
<sequence>MNKIAVAFNEAARLCETSGSEHSPEDSTESDLSDLVNSFFESGGGFEVEIDETATFCRERDVSDGYWLDSETKSMLLGLLQYDQEDDVKQMVKKETEHACEMSIGYGLSDDFKRRLMSHLRDKGFDAGLCKSRWDKLGRNLLSGAYEYVDVYTNGTRYIVEVNLVAHFEIARPTTSYASLLELIPPIFVCKPKELKQVVKLMCKAMKESMKAEDMHLPPWRRSGYMQSKWFGLYKRTVNDVPIRPTISFHCRDNFAGDDGLKVGNEDSPSPTVDRVEIGMEVDGTDTIMNDKLGEPSIQVSERIRIDGRYQFVEYEGLPTICFKCSMYGHAQETCWVDGSSVTNVKTKETERPLTPDEPYGP</sequence>
<reference evidence="1" key="1">
    <citation type="submission" date="2019-09" db="EMBL/GenBank/DDBJ databases">
        <title>Draft genome information of white flower Hibiscus syriacus.</title>
        <authorList>
            <person name="Kim Y.-M."/>
        </authorList>
    </citation>
    <scope>NUCLEOTIDE SEQUENCE [LARGE SCALE GENOMIC DNA]</scope>
    <source>
        <strain evidence="1">YM2019G1</strain>
    </source>
</reference>
<accession>A0A6A2Y349</accession>
<comment type="caution">
    <text evidence="1">The sequence shown here is derived from an EMBL/GenBank/DDBJ whole genome shotgun (WGS) entry which is preliminary data.</text>
</comment>
<keyword evidence="2" id="KW-1185">Reference proteome</keyword>
<dbReference type="PANTHER" id="PTHR31579:SF87">
    <property type="match status" value="1"/>
</dbReference>
<evidence type="ECO:0000313" key="2">
    <source>
        <dbReference type="Proteomes" id="UP000436088"/>
    </source>
</evidence>
<dbReference type="AlphaFoldDB" id="A0A6A2Y349"/>
<evidence type="ECO:0000313" key="1">
    <source>
        <dbReference type="EMBL" id="KAE8664447.1"/>
    </source>
</evidence>
<dbReference type="Proteomes" id="UP000436088">
    <property type="component" value="Unassembled WGS sequence"/>
</dbReference>
<dbReference type="PANTHER" id="PTHR31579">
    <property type="entry name" value="OS03G0796600 PROTEIN"/>
    <property type="match status" value="1"/>
</dbReference>